<dbReference type="WBParaSite" id="BTMF_0001076001-mRNA-1">
    <property type="protein sequence ID" value="BTMF_0001076001-mRNA-1"/>
    <property type="gene ID" value="BTMF_0001076001"/>
</dbReference>
<protein>
    <submittedName>
        <fullName evidence="3">LisH domain-containing protein</fullName>
    </submittedName>
</protein>
<gene>
    <name evidence="1" type="ORF">BTMF_LOCUS8796</name>
</gene>
<reference evidence="3" key="1">
    <citation type="submission" date="2017-02" db="UniProtKB">
        <authorList>
            <consortium name="WormBaseParasite"/>
        </authorList>
    </citation>
    <scope>IDENTIFICATION</scope>
</reference>
<evidence type="ECO:0000313" key="3">
    <source>
        <dbReference type="WBParaSite" id="BTMF_0001076001-mRNA-1"/>
    </source>
</evidence>
<proteinExistence type="predicted"/>
<evidence type="ECO:0000313" key="2">
    <source>
        <dbReference type="Proteomes" id="UP000280834"/>
    </source>
</evidence>
<organism evidence="3">
    <name type="scientific">Brugia timori</name>
    <dbReference type="NCBI Taxonomy" id="42155"/>
    <lineage>
        <taxon>Eukaryota</taxon>
        <taxon>Metazoa</taxon>
        <taxon>Ecdysozoa</taxon>
        <taxon>Nematoda</taxon>
        <taxon>Chromadorea</taxon>
        <taxon>Rhabditida</taxon>
        <taxon>Spirurina</taxon>
        <taxon>Spiruromorpha</taxon>
        <taxon>Filarioidea</taxon>
        <taxon>Onchocercidae</taxon>
        <taxon>Brugia</taxon>
    </lineage>
</organism>
<accession>A0A0R3QSQ8</accession>
<name>A0A0R3QSQ8_9BILA</name>
<dbReference type="AlphaFoldDB" id="A0A0R3QSQ8"/>
<sequence length="41" mass="4803">MNSDSISATEAYQYRMKESLLLLFYDYFGIQQEEKVSSAFV</sequence>
<reference evidence="1 2" key="2">
    <citation type="submission" date="2018-11" db="EMBL/GenBank/DDBJ databases">
        <authorList>
            <consortium name="Pathogen Informatics"/>
        </authorList>
    </citation>
    <scope>NUCLEOTIDE SEQUENCE [LARGE SCALE GENOMIC DNA]</scope>
</reference>
<dbReference type="Proteomes" id="UP000280834">
    <property type="component" value="Unassembled WGS sequence"/>
</dbReference>
<evidence type="ECO:0000313" key="1">
    <source>
        <dbReference type="EMBL" id="VDO29459.1"/>
    </source>
</evidence>
<dbReference type="EMBL" id="UZAG01016597">
    <property type="protein sequence ID" value="VDO29459.1"/>
    <property type="molecule type" value="Genomic_DNA"/>
</dbReference>
<keyword evidence="2" id="KW-1185">Reference proteome</keyword>